<dbReference type="SUPFAM" id="SSF54427">
    <property type="entry name" value="NTF2-like"/>
    <property type="match status" value="1"/>
</dbReference>
<keyword evidence="3" id="KW-1185">Reference proteome</keyword>
<dbReference type="PANTHER" id="PTHR31094">
    <property type="entry name" value="RIKEN CDNA 2310061I04 GENE"/>
    <property type="match status" value="1"/>
</dbReference>
<dbReference type="OrthoDB" id="44820at2759"/>
<feature type="region of interest" description="Disordered" evidence="1">
    <location>
        <begin position="152"/>
        <end position="205"/>
    </location>
</feature>
<evidence type="ECO:0000313" key="3">
    <source>
        <dbReference type="Proteomes" id="UP000054498"/>
    </source>
</evidence>
<dbReference type="Pfam" id="PF10184">
    <property type="entry name" value="DUF2358"/>
    <property type="match status" value="1"/>
</dbReference>
<sequence length="255" mass="29024">MAHSMRLVSIYRDDIVFRDPRNSFQGIGNYKTIFWSLRFHGRIFFTKLYVDVKRIWQTEDGCIRMRWTVHGIPRVPWEAEGVFDGISQYKLDREGKIYEHAVDNVILRDPPVGVLPWLWSISLQPQRQQAVPGAFFEPGALDAGAAARVHAHAHGAAVGDDQGRGRAQRRASAVAGEGGDGGCSNNARSPKQQQQQQQAPHHQQQQPGWWSALLVRFSWVRFYAALIATMQLLQQQQERLRLRPAAMQQVCTERS</sequence>
<evidence type="ECO:0000256" key="1">
    <source>
        <dbReference type="SAM" id="MobiDB-lite"/>
    </source>
</evidence>
<feature type="compositionally biased region" description="Low complexity" evidence="1">
    <location>
        <begin position="192"/>
        <end position="205"/>
    </location>
</feature>
<proteinExistence type="predicted"/>
<protein>
    <submittedName>
        <fullName evidence="2">Uncharacterized protein</fullName>
    </submittedName>
</protein>
<dbReference type="STRING" id="145388.A0A0D2KEF6"/>
<evidence type="ECO:0000313" key="2">
    <source>
        <dbReference type="EMBL" id="KIY94163.1"/>
    </source>
</evidence>
<dbReference type="InterPro" id="IPR018790">
    <property type="entry name" value="DUF2358"/>
</dbReference>
<dbReference type="KEGG" id="mng:MNEG_13799"/>
<dbReference type="Proteomes" id="UP000054498">
    <property type="component" value="Unassembled WGS sequence"/>
</dbReference>
<organism evidence="2 3">
    <name type="scientific">Monoraphidium neglectum</name>
    <dbReference type="NCBI Taxonomy" id="145388"/>
    <lineage>
        <taxon>Eukaryota</taxon>
        <taxon>Viridiplantae</taxon>
        <taxon>Chlorophyta</taxon>
        <taxon>core chlorophytes</taxon>
        <taxon>Chlorophyceae</taxon>
        <taxon>CS clade</taxon>
        <taxon>Sphaeropleales</taxon>
        <taxon>Selenastraceae</taxon>
        <taxon>Monoraphidium</taxon>
    </lineage>
</organism>
<dbReference type="EMBL" id="KK104276">
    <property type="protein sequence ID" value="KIY94163.1"/>
    <property type="molecule type" value="Genomic_DNA"/>
</dbReference>
<dbReference type="PANTHER" id="PTHR31094:SF2">
    <property type="entry name" value="RIKEN CDNA 2310061I04 GENE"/>
    <property type="match status" value="1"/>
</dbReference>
<dbReference type="GeneID" id="25731297"/>
<name>A0A0D2KEF6_9CHLO</name>
<accession>A0A0D2KEF6</accession>
<reference evidence="2 3" key="1">
    <citation type="journal article" date="2013" name="BMC Genomics">
        <title>Reconstruction of the lipid metabolism for the microalga Monoraphidium neglectum from its genome sequence reveals characteristics suitable for biofuel production.</title>
        <authorList>
            <person name="Bogen C."/>
            <person name="Al-Dilaimi A."/>
            <person name="Albersmeier A."/>
            <person name="Wichmann J."/>
            <person name="Grundmann M."/>
            <person name="Rupp O."/>
            <person name="Lauersen K.J."/>
            <person name="Blifernez-Klassen O."/>
            <person name="Kalinowski J."/>
            <person name="Goesmann A."/>
            <person name="Mussgnug J.H."/>
            <person name="Kruse O."/>
        </authorList>
    </citation>
    <scope>NUCLEOTIDE SEQUENCE [LARGE SCALE GENOMIC DNA]</scope>
    <source>
        <strain evidence="2 3">SAG 48.87</strain>
    </source>
</reference>
<dbReference type="AlphaFoldDB" id="A0A0D2KEF6"/>
<dbReference type="InterPro" id="IPR032710">
    <property type="entry name" value="NTF2-like_dom_sf"/>
</dbReference>
<dbReference type="RefSeq" id="XP_013893183.1">
    <property type="nucleotide sequence ID" value="XM_014037729.1"/>
</dbReference>
<gene>
    <name evidence="2" type="ORF">MNEG_13799</name>
</gene>